<evidence type="ECO:0000313" key="1">
    <source>
        <dbReference type="EMBL" id="KAK1859685.1"/>
    </source>
</evidence>
<dbReference type="Proteomes" id="UP000798662">
    <property type="component" value="Chromosome 1"/>
</dbReference>
<gene>
    <name evidence="1" type="ORF">I4F81_002279</name>
</gene>
<name>A0ACC3BPL8_PYRYE</name>
<keyword evidence="2" id="KW-1185">Reference proteome</keyword>
<proteinExistence type="predicted"/>
<sequence>MASGGVAALPPPRGSAANLGADAPAGGLSAPPINAVEAAPGPVTGSSAATVPGPSVKHRGDGPLSSVNSLVNDFASAADAHAYGESTQPRETVMEMWVPLAAVGSVIGSHGTVIKSLQLKSGAIIVVHNDVLDATASSKMITINGPPEAVTMAKTLVNETIQDRSGASVQVHKDTNAPMNSGGNGAGLAGASGIPAIAAGGRAVTPAVVAVATEGGAPTAASNAAAAAAGGVPQVVTTGGASNPALPSRAAPPTLRAVTITGTRWAVDLAKKLISDRVGGIHPAPPGTAMPASHPHHYHGLHHHGHHGQYHPHGGYHGVLPPLAAAPPHLGPLAYQHHVAMAAAASASAGGGTSPPRGMPPGVGPGAHGATGVGSPPPALPGPGPGGALGPAVGRMAVSPMLVAQQPFSYYPQLMYRGPPQGHVQPPAVMGSPPYDGMIPVA</sequence>
<organism evidence="1 2">
    <name type="scientific">Pyropia yezoensis</name>
    <name type="common">Susabi-nori</name>
    <name type="synonym">Porphyra yezoensis</name>
    <dbReference type="NCBI Taxonomy" id="2788"/>
    <lineage>
        <taxon>Eukaryota</taxon>
        <taxon>Rhodophyta</taxon>
        <taxon>Bangiophyceae</taxon>
        <taxon>Bangiales</taxon>
        <taxon>Bangiaceae</taxon>
        <taxon>Pyropia</taxon>
    </lineage>
</organism>
<protein>
    <submittedName>
        <fullName evidence="1">Uncharacterized protein</fullName>
    </submittedName>
</protein>
<reference evidence="1" key="1">
    <citation type="submission" date="2019-11" db="EMBL/GenBank/DDBJ databases">
        <title>Nori genome reveals adaptations in red seaweeds to the harsh intertidal environment.</title>
        <authorList>
            <person name="Wang D."/>
            <person name="Mao Y."/>
        </authorList>
    </citation>
    <scope>NUCLEOTIDE SEQUENCE</scope>
    <source>
        <tissue evidence="1">Gametophyte</tissue>
    </source>
</reference>
<comment type="caution">
    <text evidence="1">The sequence shown here is derived from an EMBL/GenBank/DDBJ whole genome shotgun (WGS) entry which is preliminary data.</text>
</comment>
<dbReference type="EMBL" id="CM020618">
    <property type="protein sequence ID" value="KAK1859685.1"/>
    <property type="molecule type" value="Genomic_DNA"/>
</dbReference>
<evidence type="ECO:0000313" key="2">
    <source>
        <dbReference type="Proteomes" id="UP000798662"/>
    </source>
</evidence>
<accession>A0ACC3BPL8</accession>